<dbReference type="Pfam" id="PF26595">
    <property type="entry name" value="A_ENA"/>
    <property type="match status" value="1"/>
</dbReference>
<dbReference type="RefSeq" id="WP_060962977.1">
    <property type="nucleotide sequence ID" value="NZ_CP025001.1"/>
</dbReference>
<dbReference type="KEGG" id="bsia:CWD84_14765"/>
<feature type="compositionally biased region" description="Low complexity" evidence="1">
    <location>
        <begin position="151"/>
        <end position="160"/>
    </location>
</feature>
<gene>
    <name evidence="2" type="ORF">CWD84_14765</name>
</gene>
<dbReference type="Proteomes" id="UP000234366">
    <property type="component" value="Chromosome"/>
</dbReference>
<dbReference type="EMBL" id="CP025001">
    <property type="protein sequence ID" value="AUJ78001.1"/>
    <property type="molecule type" value="Genomic_DNA"/>
</dbReference>
<evidence type="ECO:0000313" key="2">
    <source>
        <dbReference type="EMBL" id="AUJ78001.1"/>
    </source>
</evidence>
<evidence type="ECO:0000313" key="3">
    <source>
        <dbReference type="Proteomes" id="UP000234366"/>
    </source>
</evidence>
<evidence type="ECO:0000256" key="1">
    <source>
        <dbReference type="SAM" id="MobiDB-lite"/>
    </source>
</evidence>
<sequence>MSLPNIPNITPDITLSKCETLNFLLSSVAMEEIGLSHILQAEADRIQTFLGASCDPSLGELSAINRSTERLLRTVMKSQLLLQTKLEDIIYLQDSEACMDPDDRSNPSDPDDPDDPDDPWDPDEPCDGDDPDDPRDPDEPWDRDEPDDPCDNPSDSCDPRFPNPPPEDPCDGLFYGRIGCCECEECEECEWRRKGGERSKGRDG</sequence>
<proteinExistence type="predicted"/>
<protein>
    <recommendedName>
        <fullName evidence="4">Collagen-like protein</fullName>
    </recommendedName>
</protein>
<name>A0AAI8HPK6_9BACI</name>
<dbReference type="InterPro" id="IPR058705">
    <property type="entry name" value="A_ENA"/>
</dbReference>
<evidence type="ECO:0008006" key="4">
    <source>
        <dbReference type="Google" id="ProtNLM"/>
    </source>
</evidence>
<accession>A0AAI8HPK6</accession>
<reference evidence="2 3" key="1">
    <citation type="submission" date="2017-11" db="EMBL/GenBank/DDBJ databases">
        <title>Genome sequence and genome mining of multiple bioactive secondary metabolites from a deep sea-derived Bacillus siamensis SCSIO 05746.</title>
        <authorList>
            <person name="Pan H.-Q."/>
            <person name="Ju J.-H."/>
        </authorList>
    </citation>
    <scope>NUCLEOTIDE SEQUENCE [LARGE SCALE GENOMIC DNA]</scope>
    <source>
        <strain evidence="2 3">SCSIO 05746</strain>
    </source>
</reference>
<keyword evidence="3" id="KW-1185">Reference proteome</keyword>
<feature type="compositionally biased region" description="Acidic residues" evidence="1">
    <location>
        <begin position="109"/>
        <end position="150"/>
    </location>
</feature>
<organism evidence="2 3">
    <name type="scientific">Bacillus siamensis</name>
    <dbReference type="NCBI Taxonomy" id="659243"/>
    <lineage>
        <taxon>Bacteria</taxon>
        <taxon>Bacillati</taxon>
        <taxon>Bacillota</taxon>
        <taxon>Bacilli</taxon>
        <taxon>Bacillales</taxon>
        <taxon>Bacillaceae</taxon>
        <taxon>Bacillus</taxon>
        <taxon>Bacillus amyloliquefaciens group</taxon>
    </lineage>
</organism>
<dbReference type="AlphaFoldDB" id="A0AAI8HPK6"/>
<feature type="region of interest" description="Disordered" evidence="1">
    <location>
        <begin position="97"/>
        <end position="169"/>
    </location>
</feature>